<dbReference type="VEuPathDB" id="TriTrypDB:TCSYLVIO_000052"/>
<dbReference type="VEuPathDB" id="TriTrypDB:TcCL_ESM06072"/>
<reference evidence="2 3" key="1">
    <citation type="journal article" date="2018" name="Microb. Genom.">
        <title>Expanding an expanded genome: long-read sequencing of Trypanosoma cruzi.</title>
        <authorList>
            <person name="Berna L."/>
            <person name="Rodriguez M."/>
            <person name="Chiribao M.L."/>
            <person name="Parodi-Talice A."/>
            <person name="Pita S."/>
            <person name="Rijo G."/>
            <person name="Alvarez-Valin F."/>
            <person name="Robello C."/>
        </authorList>
    </citation>
    <scope>NUCLEOTIDE SEQUENCE [LARGE SCALE GENOMIC DNA]</scope>
    <source>
        <strain evidence="2 3">Dm28c</strain>
    </source>
</reference>
<feature type="compositionally biased region" description="Acidic residues" evidence="1">
    <location>
        <begin position="167"/>
        <end position="176"/>
    </location>
</feature>
<dbReference type="VEuPathDB" id="TriTrypDB:BCY84_07908"/>
<evidence type="ECO:0000313" key="3">
    <source>
        <dbReference type="Proteomes" id="UP000246121"/>
    </source>
</evidence>
<dbReference type="VEuPathDB" id="TriTrypDB:TcCLB.504427.170"/>
<sequence length="277" mass="29940">MNSVGTGADMAEEAMDGSTKPSSGVALFLCDEDAHTPAFAPIQLHGDITLKELAEEYCITSVLECDSTGCVQPRAVALDSPLDTLRGGKYYIARRDLPRVGCSPRVTFRGKITVEEFEADHVLGRQQQGKEKENYGPVALSASTTTAGNSIAPIKSATRKRLRCDEESNDDDDEDGYEKGTNIDGDDTDDDGVNMSDVMDVARCEFVPFVGDLYGDGREAMIRLEDAKRLCENVESDELMFAARHAEAEEILAEAKRVLLELTPCGNTGGSVGINLC</sequence>
<dbReference type="Proteomes" id="UP000246121">
    <property type="component" value="Unassembled WGS sequence"/>
</dbReference>
<protein>
    <submittedName>
        <fullName evidence="2">Uncharacterized protein</fullName>
    </submittedName>
</protein>
<dbReference type="EMBL" id="PRFA01000016">
    <property type="protein sequence ID" value="PWU97220.1"/>
    <property type="molecule type" value="Genomic_DNA"/>
</dbReference>
<comment type="caution">
    <text evidence="2">The sequence shown here is derived from an EMBL/GenBank/DDBJ whole genome shotgun (WGS) entry which is preliminary data.</text>
</comment>
<evidence type="ECO:0000313" key="2">
    <source>
        <dbReference type="EMBL" id="PWU97220.1"/>
    </source>
</evidence>
<dbReference type="VEuPathDB" id="TriTrypDB:TcG_06706"/>
<name>A0A2V2VLM1_TRYCR</name>
<gene>
    <name evidence="2" type="ORF">C4B63_16g25</name>
</gene>
<evidence type="ECO:0000256" key="1">
    <source>
        <dbReference type="SAM" id="MobiDB-lite"/>
    </source>
</evidence>
<dbReference type="VEuPathDB" id="TriTrypDB:C4B63_16g25"/>
<accession>A0A2V2VLM1</accession>
<dbReference type="VEuPathDB" id="TriTrypDB:TcBrA4_0138090"/>
<feature type="region of interest" description="Disordered" evidence="1">
    <location>
        <begin position="158"/>
        <end position="192"/>
    </location>
</feature>
<dbReference type="VEuPathDB" id="TriTrypDB:C3747_53g29"/>
<dbReference type="VEuPathDB" id="TriTrypDB:TcCLB.507221.50"/>
<dbReference type="VEuPathDB" id="TriTrypDB:ECC02_002158"/>
<dbReference type="VEuPathDB" id="TriTrypDB:TcYC6_0031260"/>
<proteinExistence type="predicted"/>
<dbReference type="VEuPathDB" id="TriTrypDB:TCDM_08359"/>
<organism evidence="2 3">
    <name type="scientific">Trypanosoma cruzi</name>
    <dbReference type="NCBI Taxonomy" id="5693"/>
    <lineage>
        <taxon>Eukaryota</taxon>
        <taxon>Discoba</taxon>
        <taxon>Euglenozoa</taxon>
        <taxon>Kinetoplastea</taxon>
        <taxon>Metakinetoplastina</taxon>
        <taxon>Trypanosomatida</taxon>
        <taxon>Trypanosomatidae</taxon>
        <taxon>Trypanosoma</taxon>
        <taxon>Schizotrypanum</taxon>
    </lineage>
</organism>
<dbReference type="VEuPathDB" id="TriTrypDB:Tc_MARK_9327"/>
<dbReference type="AlphaFoldDB" id="A0A2V2VLM1"/>